<name>A0A140L178_9FIRM</name>
<keyword evidence="2" id="KW-1185">Reference proteome</keyword>
<accession>A0A140L178</accession>
<dbReference type="PANTHER" id="PTHR37953">
    <property type="entry name" value="UPF0127 PROTEIN MJ1496"/>
    <property type="match status" value="1"/>
</dbReference>
<dbReference type="RefSeq" id="WP_066355406.1">
    <property type="nucleotide sequence ID" value="NZ_LOED01000053.1"/>
</dbReference>
<evidence type="ECO:0008006" key="3">
    <source>
        <dbReference type="Google" id="ProtNLM"/>
    </source>
</evidence>
<dbReference type="Pfam" id="PF02643">
    <property type="entry name" value="DUF192"/>
    <property type="match status" value="1"/>
</dbReference>
<organism evidence="1 2">
    <name type="scientific">Fervidicola ferrireducens</name>
    <dbReference type="NCBI Taxonomy" id="520764"/>
    <lineage>
        <taxon>Bacteria</taxon>
        <taxon>Bacillati</taxon>
        <taxon>Bacillota</taxon>
        <taxon>Clostridia</taxon>
        <taxon>Thermosediminibacterales</taxon>
        <taxon>Thermosediminibacteraceae</taxon>
        <taxon>Fervidicola</taxon>
    </lineage>
</organism>
<gene>
    <name evidence="1" type="ORF">AN618_23490</name>
</gene>
<dbReference type="Gene3D" id="2.60.120.1140">
    <property type="entry name" value="Protein of unknown function DUF192"/>
    <property type="match status" value="1"/>
</dbReference>
<dbReference type="InParanoid" id="A0A140L178"/>
<dbReference type="AlphaFoldDB" id="A0A140L178"/>
<dbReference type="Proteomes" id="UP000070427">
    <property type="component" value="Unassembled WGS sequence"/>
</dbReference>
<dbReference type="OrthoDB" id="9813379at2"/>
<reference evidence="1 2" key="1">
    <citation type="submission" date="2015-12" db="EMBL/GenBank/DDBJ databases">
        <title>Draft genome sequnece of Fervidicola ferrireducens strain Y170.</title>
        <authorList>
            <person name="Patel B.K."/>
        </authorList>
    </citation>
    <scope>NUCLEOTIDE SEQUENCE [LARGE SCALE GENOMIC DNA]</scope>
    <source>
        <strain evidence="1 2">Y170</strain>
    </source>
</reference>
<evidence type="ECO:0000313" key="2">
    <source>
        <dbReference type="Proteomes" id="UP000070427"/>
    </source>
</evidence>
<protein>
    <recommendedName>
        <fullName evidence="3">DUF192 domain-containing protein</fullName>
    </recommendedName>
</protein>
<dbReference type="InterPro" id="IPR003795">
    <property type="entry name" value="DUF192"/>
</dbReference>
<evidence type="ECO:0000313" key="1">
    <source>
        <dbReference type="EMBL" id="KXG74303.1"/>
    </source>
</evidence>
<dbReference type="PANTHER" id="PTHR37953:SF1">
    <property type="entry name" value="UPF0127 PROTEIN MJ1496"/>
    <property type="match status" value="1"/>
</dbReference>
<proteinExistence type="predicted"/>
<comment type="caution">
    <text evidence="1">The sequence shown here is derived from an EMBL/GenBank/DDBJ whole genome shotgun (WGS) entry which is preliminary data.</text>
</comment>
<dbReference type="InterPro" id="IPR038695">
    <property type="entry name" value="Saro_0823-like_sf"/>
</dbReference>
<dbReference type="STRING" id="520764.AN618_23490"/>
<sequence>MCPSVGRQAKRLDGKFSIVVQETGEVIATEVLFARTFFQRLKGLMFKERMDDGCALILEPCNSVHTFFMRFPIDVAFVSKEGRVLEVIKGMKPFRITRIIKGARYVIETPGGTLKALNRGQHVSFMNNKREGFKNEKIN</sequence>
<dbReference type="EMBL" id="LOED01000053">
    <property type="protein sequence ID" value="KXG74303.1"/>
    <property type="molecule type" value="Genomic_DNA"/>
</dbReference>